<feature type="transmembrane region" description="Helical" evidence="2">
    <location>
        <begin position="34"/>
        <end position="52"/>
    </location>
</feature>
<evidence type="ECO:0000313" key="3">
    <source>
        <dbReference type="EMBL" id="SVA56259.1"/>
    </source>
</evidence>
<protein>
    <submittedName>
        <fullName evidence="3">Uncharacterized protein</fullName>
    </submittedName>
</protein>
<name>A0A381WUR1_9ZZZZ</name>
<evidence type="ECO:0000256" key="2">
    <source>
        <dbReference type="SAM" id="Phobius"/>
    </source>
</evidence>
<accession>A0A381WUR1</accession>
<gene>
    <name evidence="3" type="ORF">METZ01_LOCUS109113</name>
</gene>
<proteinExistence type="predicted"/>
<feature type="region of interest" description="Disordered" evidence="1">
    <location>
        <begin position="1"/>
        <end position="26"/>
    </location>
</feature>
<reference evidence="3" key="1">
    <citation type="submission" date="2018-05" db="EMBL/GenBank/DDBJ databases">
        <authorList>
            <person name="Lanie J.A."/>
            <person name="Ng W.-L."/>
            <person name="Kazmierczak K.M."/>
            <person name="Andrzejewski T.M."/>
            <person name="Davidsen T.M."/>
            <person name="Wayne K.J."/>
            <person name="Tettelin H."/>
            <person name="Glass J.I."/>
            <person name="Rusch D."/>
            <person name="Podicherti R."/>
            <person name="Tsui H.-C.T."/>
            <person name="Winkler M.E."/>
        </authorList>
    </citation>
    <scope>NUCLEOTIDE SEQUENCE</scope>
</reference>
<organism evidence="3">
    <name type="scientific">marine metagenome</name>
    <dbReference type="NCBI Taxonomy" id="408172"/>
    <lineage>
        <taxon>unclassified sequences</taxon>
        <taxon>metagenomes</taxon>
        <taxon>ecological metagenomes</taxon>
    </lineage>
</organism>
<keyword evidence="2" id="KW-1133">Transmembrane helix</keyword>
<dbReference type="AlphaFoldDB" id="A0A381WUR1"/>
<evidence type="ECO:0000256" key="1">
    <source>
        <dbReference type="SAM" id="MobiDB-lite"/>
    </source>
</evidence>
<keyword evidence="2" id="KW-0812">Transmembrane</keyword>
<keyword evidence="2" id="KW-0472">Membrane</keyword>
<sequence length="58" mass="6460">VNHTPTQEMDGHTGTTPTVILSNNETDDSPMGRTYLAVLMLEMIVLAGLWLFSRYFSS</sequence>
<feature type="compositionally biased region" description="Polar residues" evidence="1">
    <location>
        <begin position="1"/>
        <end position="24"/>
    </location>
</feature>
<feature type="non-terminal residue" evidence="3">
    <location>
        <position position="1"/>
    </location>
</feature>
<dbReference type="EMBL" id="UINC01012953">
    <property type="protein sequence ID" value="SVA56259.1"/>
    <property type="molecule type" value="Genomic_DNA"/>
</dbReference>